<dbReference type="InterPro" id="IPR021255">
    <property type="entry name" value="DUF2807"/>
</dbReference>
<sequence>MSFSAFSQSTEKIKGSRNVTTQTTEIDAFNRLVIDNDFEINIKQGDVPSIQVRTDDNLHEVIQFAVNEGSLSFKTNKRITSSKAMEITVIFKDELNIIELKENAQLSTISPINVTDLILRTKESAKVFLTIEAENFQYVAAGKTKAALNITSKSTILDLSDNTGIEALINSDAITVDMLQRANARLEGDATDLNVNIDNSSVLKAEKLTVKNCTLHTEGRADAHIEASKNLIIEASGTTETYIYGSPKIELKTFEDEAILRKK</sequence>
<gene>
    <name evidence="2" type="ORF">BWR22_11045</name>
</gene>
<keyword evidence="3" id="KW-1185">Reference proteome</keyword>
<dbReference type="EMBL" id="CP019352">
    <property type="protein sequence ID" value="APY01519.1"/>
    <property type="molecule type" value="Genomic_DNA"/>
</dbReference>
<organism evidence="2 3">
    <name type="scientific">Lacinutrix venerupis</name>
    <dbReference type="NCBI Taxonomy" id="1486034"/>
    <lineage>
        <taxon>Bacteria</taxon>
        <taxon>Pseudomonadati</taxon>
        <taxon>Bacteroidota</taxon>
        <taxon>Flavobacteriia</taxon>
        <taxon>Flavobacteriales</taxon>
        <taxon>Flavobacteriaceae</taxon>
        <taxon>Lacinutrix</taxon>
    </lineage>
</organism>
<evidence type="ECO:0000313" key="3">
    <source>
        <dbReference type="Proteomes" id="UP000187506"/>
    </source>
</evidence>
<dbReference type="KEGG" id="lvn:BWR22_11045"/>
<feature type="domain" description="Putative auto-transporter adhesin head GIN" evidence="1">
    <location>
        <begin position="150"/>
        <end position="247"/>
    </location>
</feature>
<dbReference type="Proteomes" id="UP000187506">
    <property type="component" value="Chromosome"/>
</dbReference>
<name>A0AAC9LN27_9FLAO</name>
<reference evidence="2 3" key="1">
    <citation type="submission" date="2017-01" db="EMBL/GenBank/DDBJ databases">
        <title>Complete genome of Lacinutrix venerupis DOK2-8 isolated from seawater in Dokdo.</title>
        <authorList>
            <person name="Chi W.-J."/>
            <person name="Kim J.H."/>
        </authorList>
    </citation>
    <scope>NUCLEOTIDE SEQUENCE [LARGE SCALE GENOMIC DNA]</scope>
    <source>
        <strain evidence="2 3">DOK2-8</strain>
    </source>
</reference>
<feature type="domain" description="Putative auto-transporter adhesin head GIN" evidence="1">
    <location>
        <begin position="28"/>
        <end position="149"/>
    </location>
</feature>
<accession>A0AAC9LN27</accession>
<evidence type="ECO:0000313" key="2">
    <source>
        <dbReference type="EMBL" id="APY01519.1"/>
    </source>
</evidence>
<dbReference type="AlphaFoldDB" id="A0AAC9LN27"/>
<proteinExistence type="predicted"/>
<dbReference type="Gene3D" id="2.160.20.120">
    <property type="match status" value="1"/>
</dbReference>
<evidence type="ECO:0000259" key="1">
    <source>
        <dbReference type="Pfam" id="PF10988"/>
    </source>
</evidence>
<dbReference type="Pfam" id="PF10988">
    <property type="entry name" value="DUF2807"/>
    <property type="match status" value="2"/>
</dbReference>
<protein>
    <recommendedName>
        <fullName evidence="1">Putative auto-transporter adhesin head GIN domain-containing protein</fullName>
    </recommendedName>
</protein>